<sequence>MKSILDSAYAFYLGDILYRGSGSLQVILIEAFVKQEQVDIQITENSNLKCYPIKPTESSRQFTISFEHVIAWQVIDESWYNFDENEIRDSLGTLQVIQNSKYFEYINKYHGWYIHSIGPAKHYRIGTENEVIDVVSCEEPHIQESKTNR</sequence>
<gene>
    <name evidence="1" type="ORF">ACFSKP_13495</name>
</gene>
<keyword evidence="2" id="KW-1185">Reference proteome</keyword>
<evidence type="ECO:0000313" key="2">
    <source>
        <dbReference type="Proteomes" id="UP001597374"/>
    </source>
</evidence>
<evidence type="ECO:0000313" key="1">
    <source>
        <dbReference type="EMBL" id="MFD2247277.1"/>
    </source>
</evidence>
<organism evidence="1 2">
    <name type="scientific">Pontibacter ruber</name>
    <dbReference type="NCBI Taxonomy" id="1343895"/>
    <lineage>
        <taxon>Bacteria</taxon>
        <taxon>Pseudomonadati</taxon>
        <taxon>Bacteroidota</taxon>
        <taxon>Cytophagia</taxon>
        <taxon>Cytophagales</taxon>
        <taxon>Hymenobacteraceae</taxon>
        <taxon>Pontibacter</taxon>
    </lineage>
</organism>
<dbReference type="RefSeq" id="WP_250430211.1">
    <property type="nucleotide sequence ID" value="NZ_JALPRR010000003.1"/>
</dbReference>
<dbReference type="EMBL" id="JBHUIM010000002">
    <property type="protein sequence ID" value="MFD2247277.1"/>
    <property type="molecule type" value="Genomic_DNA"/>
</dbReference>
<comment type="caution">
    <text evidence="1">The sequence shown here is derived from an EMBL/GenBank/DDBJ whole genome shotgun (WGS) entry which is preliminary data.</text>
</comment>
<accession>A0ABW5CY38</accession>
<proteinExistence type="predicted"/>
<name>A0ABW5CY38_9BACT</name>
<protein>
    <submittedName>
        <fullName evidence="1">Uncharacterized protein</fullName>
    </submittedName>
</protein>
<reference evidence="2" key="1">
    <citation type="journal article" date="2019" name="Int. J. Syst. Evol. Microbiol.">
        <title>The Global Catalogue of Microorganisms (GCM) 10K type strain sequencing project: providing services to taxonomists for standard genome sequencing and annotation.</title>
        <authorList>
            <consortium name="The Broad Institute Genomics Platform"/>
            <consortium name="The Broad Institute Genome Sequencing Center for Infectious Disease"/>
            <person name="Wu L."/>
            <person name="Ma J."/>
        </authorList>
    </citation>
    <scope>NUCLEOTIDE SEQUENCE [LARGE SCALE GENOMIC DNA]</scope>
    <source>
        <strain evidence="2">CGMCC 4.1782</strain>
    </source>
</reference>
<dbReference type="Proteomes" id="UP001597374">
    <property type="component" value="Unassembled WGS sequence"/>
</dbReference>